<accession>A0A418WQ50</accession>
<keyword evidence="2" id="KW-1185">Reference proteome</keyword>
<name>A0A418WQ50_9SPHN</name>
<dbReference type="EMBL" id="QYUM01000002">
    <property type="protein sequence ID" value="RJF93279.1"/>
    <property type="molecule type" value="Genomic_DNA"/>
</dbReference>
<sequence>MIEEINWHVKQALYKRLCRPVLATPPIRPVDDGVVLFSMMGSAVLIPYLVAVKSLHHHLRRGRVMLLDDGTLTPDDRAILKAHLGDPKILSIHDVDVGPCPNGGTWERLLTLLDLSADNYMIQLDSDTVTVGPVPELAEAIDANRSFTLLGESDIVPAVLPVPEFVREHFPQGTEGVSLSQSHVQRATESVMDRLEIPGLAAPRYVRGCAGFAGFARGGDRGLATRFSQAAEAAVGRAKWCEWGSEQVASNFVVANAADPVLLPADRYVNHWNTPLPGDSRMIHFIGTYRFHGMEYLARSRAAIRALGERQAA</sequence>
<proteinExistence type="predicted"/>
<reference evidence="1 2" key="1">
    <citation type="submission" date="2018-09" db="EMBL/GenBank/DDBJ databases">
        <authorList>
            <person name="Zhu H."/>
        </authorList>
    </citation>
    <scope>NUCLEOTIDE SEQUENCE [LARGE SCALE GENOMIC DNA]</scope>
    <source>
        <strain evidence="1 2">K2R01-6</strain>
    </source>
</reference>
<dbReference type="InterPro" id="IPR029044">
    <property type="entry name" value="Nucleotide-diphossugar_trans"/>
</dbReference>
<dbReference type="RefSeq" id="WP_119759557.1">
    <property type="nucleotide sequence ID" value="NZ_QYUM01000002.1"/>
</dbReference>
<evidence type="ECO:0000313" key="1">
    <source>
        <dbReference type="EMBL" id="RJF93279.1"/>
    </source>
</evidence>
<evidence type="ECO:0000313" key="2">
    <source>
        <dbReference type="Proteomes" id="UP000286100"/>
    </source>
</evidence>
<dbReference type="OrthoDB" id="8561892at2"/>
<protein>
    <submittedName>
        <fullName evidence="1">Uncharacterized protein</fullName>
    </submittedName>
</protein>
<dbReference type="AlphaFoldDB" id="A0A418WQ50"/>
<gene>
    <name evidence="1" type="ORF">D3876_02690</name>
</gene>
<dbReference type="SUPFAM" id="SSF53448">
    <property type="entry name" value="Nucleotide-diphospho-sugar transferases"/>
    <property type="match status" value="1"/>
</dbReference>
<comment type="caution">
    <text evidence="1">The sequence shown here is derived from an EMBL/GenBank/DDBJ whole genome shotgun (WGS) entry which is preliminary data.</text>
</comment>
<organism evidence="1 2">
    <name type="scientific">Sphingomonas cavernae</name>
    <dbReference type="NCBI Taxonomy" id="2320861"/>
    <lineage>
        <taxon>Bacteria</taxon>
        <taxon>Pseudomonadati</taxon>
        <taxon>Pseudomonadota</taxon>
        <taxon>Alphaproteobacteria</taxon>
        <taxon>Sphingomonadales</taxon>
        <taxon>Sphingomonadaceae</taxon>
        <taxon>Sphingomonas</taxon>
    </lineage>
</organism>
<dbReference type="Proteomes" id="UP000286100">
    <property type="component" value="Unassembled WGS sequence"/>
</dbReference>